<sequence>MSEKKKTIMRNNVIYRSLRRSSSRVAYALKKKVSNVHKTLENNMRPRKAMQPLNESFGSPHTPIRFNIHDYVNEALSVTPLASTSVVCSAVSPSSSEIKQRTPSRVSKQLARCRIWEIQSPKRWFALHSIDRG</sequence>
<dbReference type="AlphaFoldDB" id="A0A914X9K5"/>
<dbReference type="WBParaSite" id="PSAMB.scaffold699size43517.g8020.t1">
    <property type="protein sequence ID" value="PSAMB.scaffold699size43517.g8020.t1"/>
    <property type="gene ID" value="PSAMB.scaffold699size43517.g8020"/>
</dbReference>
<name>A0A914X9K5_9BILA</name>
<evidence type="ECO:0000313" key="1">
    <source>
        <dbReference type="Proteomes" id="UP000887566"/>
    </source>
</evidence>
<accession>A0A914X9K5</accession>
<evidence type="ECO:0000313" key="2">
    <source>
        <dbReference type="WBParaSite" id="PSAMB.scaffold699size43517.g8020.t1"/>
    </source>
</evidence>
<organism evidence="1 2">
    <name type="scientific">Plectus sambesii</name>
    <dbReference type="NCBI Taxonomy" id="2011161"/>
    <lineage>
        <taxon>Eukaryota</taxon>
        <taxon>Metazoa</taxon>
        <taxon>Ecdysozoa</taxon>
        <taxon>Nematoda</taxon>
        <taxon>Chromadorea</taxon>
        <taxon>Plectida</taxon>
        <taxon>Plectina</taxon>
        <taxon>Plectoidea</taxon>
        <taxon>Plectidae</taxon>
        <taxon>Plectus</taxon>
    </lineage>
</organism>
<dbReference type="Proteomes" id="UP000887566">
    <property type="component" value="Unplaced"/>
</dbReference>
<reference evidence="2" key="1">
    <citation type="submission" date="2022-11" db="UniProtKB">
        <authorList>
            <consortium name="WormBaseParasite"/>
        </authorList>
    </citation>
    <scope>IDENTIFICATION</scope>
</reference>
<proteinExistence type="predicted"/>
<protein>
    <submittedName>
        <fullName evidence="2">Uncharacterized protein</fullName>
    </submittedName>
</protein>
<keyword evidence="1" id="KW-1185">Reference proteome</keyword>